<evidence type="ECO:0000256" key="1">
    <source>
        <dbReference type="PROSITE-ProRule" id="PRU00325"/>
    </source>
</evidence>
<evidence type="ECO:0000313" key="3">
    <source>
        <dbReference type="EMBL" id="QQT55430.1"/>
    </source>
</evidence>
<reference evidence="3 4" key="1">
    <citation type="submission" date="2021-01" db="EMBL/GenBank/DDBJ databases">
        <title>FDA dAtabase for Regulatory Grade micrObial Sequences (FDA-ARGOS): Supporting development and validation of Infectious Disease Dx tests.</title>
        <authorList>
            <person name="Sproer C."/>
            <person name="Gronow S."/>
            <person name="Severitt S."/>
            <person name="Schroder I."/>
            <person name="Tallon L."/>
            <person name="Sadzewicz L."/>
            <person name="Zhao X."/>
            <person name="Boylan J."/>
            <person name="Ott S."/>
            <person name="Bowen H."/>
            <person name="Vavikolanu K."/>
            <person name="Mehta A."/>
            <person name="Aluvathingal J."/>
            <person name="Nadendla S."/>
            <person name="Lowell S."/>
            <person name="Myers T."/>
            <person name="Yan Y."/>
            <person name="Sichtig H."/>
        </authorList>
    </citation>
    <scope>NUCLEOTIDE SEQUENCE [LARGE SCALE GENOMIC DNA]</scope>
    <source>
        <strain evidence="3 4">FDAARGOS_1141</strain>
    </source>
</reference>
<proteinExistence type="predicted"/>
<dbReference type="InterPro" id="IPR007527">
    <property type="entry name" value="Znf_SWIM"/>
</dbReference>
<sequence length="454" mass="51291">MNVDFDYQYQYQHTSTIAMGSKDKSFILAHCSEIEQDNQVPCFFHGSIINSFVASKCLSTLGKTVRSHFAISPDQRINMRDPIVSVGNGQLHFEAFSSCNSVYARIDVLQTGIDGEFIQAGCTNVDFNDVTIRAFNSVGRTDKLIVGVGSNELRVITARAETTEKKVSLPDRWIKGLGNVQVYLSQMELAFQLNKIEALQLFKAIPKSAVKPEYFLSKSGNSYTFSAVAKPNSLKIGGIHRLNLIENLLIHVDSVSFYKHEDQQSTAVVLDFKDIQMLFLLSESVYRGFSGESKHIENLLVQLPEEWLLGINNYFKTNEVFQPTLVSIEHDIQLGTMETMQASLSSMGLLGYDLWSNNYFYRKLPFKISRFKRFNPRLQNAVKLIDEDAVLLLQHDKNGIKAEVKGSSDLSHIVVGKGNDLQCTCTWFTNNRTNRGLCKHILAVKMKLSEIYKY</sequence>
<evidence type="ECO:0000313" key="4">
    <source>
        <dbReference type="Proteomes" id="UP000595498"/>
    </source>
</evidence>
<name>A0ABX7CVX3_SPHMU</name>
<keyword evidence="4" id="KW-1185">Reference proteome</keyword>
<dbReference type="PROSITE" id="PS50966">
    <property type="entry name" value="ZF_SWIM"/>
    <property type="match status" value="1"/>
</dbReference>
<dbReference type="Pfam" id="PF04434">
    <property type="entry name" value="SWIM"/>
    <property type="match status" value="1"/>
</dbReference>
<accession>A0ABX7CVX3</accession>
<gene>
    <name evidence="3" type="ORF">I6I98_09300</name>
</gene>
<dbReference type="EMBL" id="CP068224">
    <property type="protein sequence ID" value="QQT55430.1"/>
    <property type="molecule type" value="Genomic_DNA"/>
</dbReference>
<keyword evidence="1" id="KW-0862">Zinc</keyword>
<organism evidence="3 4">
    <name type="scientific">Sphingobacterium multivorum</name>
    <dbReference type="NCBI Taxonomy" id="28454"/>
    <lineage>
        <taxon>Bacteria</taxon>
        <taxon>Pseudomonadati</taxon>
        <taxon>Bacteroidota</taxon>
        <taxon>Sphingobacteriia</taxon>
        <taxon>Sphingobacteriales</taxon>
        <taxon>Sphingobacteriaceae</taxon>
        <taxon>Sphingobacterium</taxon>
    </lineage>
</organism>
<protein>
    <submittedName>
        <fullName evidence="3">SWIM zinc finger family protein</fullName>
    </submittedName>
</protein>
<keyword evidence="1" id="KW-0863">Zinc-finger</keyword>
<evidence type="ECO:0000259" key="2">
    <source>
        <dbReference type="PROSITE" id="PS50966"/>
    </source>
</evidence>
<dbReference type="Proteomes" id="UP000595498">
    <property type="component" value="Chromosome"/>
</dbReference>
<keyword evidence="1" id="KW-0479">Metal-binding</keyword>
<feature type="domain" description="SWIM-type" evidence="2">
    <location>
        <begin position="411"/>
        <end position="449"/>
    </location>
</feature>